<dbReference type="EMBL" id="JAHOEF010000020">
    <property type="protein sequence ID" value="MBV3382528.1"/>
    <property type="molecule type" value="Genomic_DNA"/>
</dbReference>
<dbReference type="Proteomes" id="UP001196408">
    <property type="component" value="Unassembled WGS sequence"/>
</dbReference>
<name>A0AAW4N034_9FIRM</name>
<gene>
    <name evidence="1" type="ORF">KSV97_04625</name>
    <name evidence="2" type="ORF">KSW06_04815</name>
</gene>
<accession>A0AAW4N034</accession>
<keyword evidence="4" id="KW-1185">Reference proteome</keyword>
<evidence type="ECO:0000313" key="2">
    <source>
        <dbReference type="EMBL" id="MBV3392588.1"/>
    </source>
</evidence>
<dbReference type="EMBL" id="JAHOEL010000021">
    <property type="protein sequence ID" value="MBV3392588.1"/>
    <property type="molecule type" value="Genomic_DNA"/>
</dbReference>
<dbReference type="Proteomes" id="UP001197492">
    <property type="component" value="Unassembled WGS sequence"/>
</dbReference>
<comment type="caution">
    <text evidence="1">The sequence shown here is derived from an EMBL/GenBank/DDBJ whole genome shotgun (WGS) entry which is preliminary data.</text>
</comment>
<reference evidence="1 4" key="1">
    <citation type="submission" date="2021-06" db="EMBL/GenBank/DDBJ databases">
        <title>Collection of gut derived symbiotic bacterial strains cultured from healthy donors.</title>
        <authorList>
            <person name="Lin H."/>
            <person name="Littmann E."/>
            <person name="Pamer E.G."/>
        </authorList>
    </citation>
    <scope>NUCLEOTIDE SEQUENCE</scope>
    <source>
        <strain evidence="2 4">MSK.21.70</strain>
        <strain evidence="1">MSK.21.82</strain>
    </source>
</reference>
<protein>
    <submittedName>
        <fullName evidence="1">Uncharacterized protein</fullName>
    </submittedName>
</protein>
<evidence type="ECO:0000313" key="1">
    <source>
        <dbReference type="EMBL" id="MBV3382528.1"/>
    </source>
</evidence>
<organism evidence="1 3">
    <name type="scientific">Catenibacterium mitsuokai</name>
    <dbReference type="NCBI Taxonomy" id="100886"/>
    <lineage>
        <taxon>Bacteria</taxon>
        <taxon>Bacillati</taxon>
        <taxon>Bacillota</taxon>
        <taxon>Erysipelotrichia</taxon>
        <taxon>Erysipelotrichales</taxon>
        <taxon>Coprobacillaceae</taxon>
        <taxon>Catenibacterium</taxon>
    </lineage>
</organism>
<evidence type="ECO:0000313" key="3">
    <source>
        <dbReference type="Proteomes" id="UP001196408"/>
    </source>
</evidence>
<dbReference type="RefSeq" id="WP_217747422.1">
    <property type="nucleotide sequence ID" value="NZ_JAHOEB010000021.1"/>
</dbReference>
<sequence>MKHLFTSYYDDKGMYVIYNEETANADSVIEYVVVMLEQFINTLAEESDETIENVIEIVGKDFNDFVSSYYEGSYELLVSQAVDRGFAHEQQELVGVRDDNAIGIDLELSNYSDLFLLMSLAVLSCDYSDNAKDIFTYLESMNKSDSVN</sequence>
<dbReference type="AlphaFoldDB" id="A0AAW4N034"/>
<evidence type="ECO:0000313" key="4">
    <source>
        <dbReference type="Proteomes" id="UP001197492"/>
    </source>
</evidence>
<proteinExistence type="predicted"/>